<protein>
    <recommendedName>
        <fullName evidence="2">Ku domain-containing protein</fullName>
    </recommendedName>
</protein>
<dbReference type="GO" id="GO:0043564">
    <property type="term" value="C:Ku70:Ku80 complex"/>
    <property type="evidence" value="ECO:0007669"/>
    <property type="project" value="TreeGrafter"/>
</dbReference>
<organism evidence="3 4">
    <name type="scientific">Tetracentron sinense</name>
    <name type="common">Spur-leaf</name>
    <dbReference type="NCBI Taxonomy" id="13715"/>
    <lineage>
        <taxon>Eukaryota</taxon>
        <taxon>Viridiplantae</taxon>
        <taxon>Streptophyta</taxon>
        <taxon>Embryophyta</taxon>
        <taxon>Tracheophyta</taxon>
        <taxon>Spermatophyta</taxon>
        <taxon>Magnoliopsida</taxon>
        <taxon>Trochodendrales</taxon>
        <taxon>Trochodendraceae</taxon>
        <taxon>Tetracentron</taxon>
    </lineage>
</organism>
<dbReference type="GO" id="GO:0006303">
    <property type="term" value="P:double-strand break repair via nonhomologous end joining"/>
    <property type="evidence" value="ECO:0007669"/>
    <property type="project" value="InterPro"/>
</dbReference>
<comment type="caution">
    <text evidence="3">The sequence shown here is derived from an EMBL/GenBank/DDBJ whole genome shotgun (WGS) entry which is preliminary data.</text>
</comment>
<name>A0A834ZI23_TETSI</name>
<evidence type="ECO:0000313" key="3">
    <source>
        <dbReference type="EMBL" id="KAF8405805.1"/>
    </source>
</evidence>
<dbReference type="GO" id="GO:0042162">
    <property type="term" value="F:telomeric DNA binding"/>
    <property type="evidence" value="ECO:0007669"/>
    <property type="project" value="TreeGrafter"/>
</dbReference>
<dbReference type="Gene3D" id="2.40.290.10">
    <property type="match status" value="1"/>
</dbReference>
<dbReference type="GO" id="GO:0000723">
    <property type="term" value="P:telomere maintenance"/>
    <property type="evidence" value="ECO:0007669"/>
    <property type="project" value="TreeGrafter"/>
</dbReference>
<proteinExistence type="predicted"/>
<feature type="domain" description="Ku" evidence="2">
    <location>
        <begin position="40"/>
        <end position="105"/>
    </location>
</feature>
<evidence type="ECO:0000256" key="1">
    <source>
        <dbReference type="ARBA" id="ARBA00023125"/>
    </source>
</evidence>
<dbReference type="AlphaFoldDB" id="A0A834ZI23"/>
<dbReference type="Pfam" id="PF02735">
    <property type="entry name" value="Ku"/>
    <property type="match status" value="1"/>
</dbReference>
<dbReference type="PANTHER" id="PTHR12604:SF4">
    <property type="entry name" value="X-RAY REPAIR CROSS-COMPLEMENTING PROTEIN 5"/>
    <property type="match status" value="1"/>
</dbReference>
<dbReference type="InterPro" id="IPR006164">
    <property type="entry name" value="DNA_bd_Ku70/Ku80"/>
</dbReference>
<keyword evidence="1" id="KW-0238">DNA-binding</keyword>
<evidence type="ECO:0000259" key="2">
    <source>
        <dbReference type="Pfam" id="PF02735"/>
    </source>
</evidence>
<dbReference type="EMBL" id="JABCRI010000005">
    <property type="protein sequence ID" value="KAF8405805.1"/>
    <property type="molecule type" value="Genomic_DNA"/>
</dbReference>
<evidence type="ECO:0000313" key="4">
    <source>
        <dbReference type="Proteomes" id="UP000655225"/>
    </source>
</evidence>
<dbReference type="SUPFAM" id="SSF100939">
    <property type="entry name" value="SPOC domain-like"/>
    <property type="match status" value="1"/>
</dbReference>
<dbReference type="InterPro" id="IPR016194">
    <property type="entry name" value="SPOC-like_C_dom_sf"/>
</dbReference>
<dbReference type="Proteomes" id="UP000655225">
    <property type="component" value="Unassembled WGS sequence"/>
</dbReference>
<dbReference type="PANTHER" id="PTHR12604">
    <property type="entry name" value="KU AUTOANTIGEN DNA HELICASE"/>
    <property type="match status" value="1"/>
</dbReference>
<gene>
    <name evidence="3" type="ORF">HHK36_007882</name>
</gene>
<dbReference type="GO" id="GO:0003690">
    <property type="term" value="F:double-stranded DNA binding"/>
    <property type="evidence" value="ECO:0007669"/>
    <property type="project" value="TreeGrafter"/>
</dbReference>
<dbReference type="OrthoDB" id="30826at2759"/>
<accession>A0A834ZI23</accession>
<keyword evidence="4" id="KW-1185">Reference proteome</keyword>
<sequence length="245" mass="28522">MVGREYLAIDQVMSLQSVVFKEIVLYESCLHLRRTMAILCVSAITRVMKEMDKVAFLGCEWRQEQRSVVVGVWTPNVSNRDNIPDTFYFHVLPFAEDVREFQFPSAISLCHRSRTNNSKRQQITWSSCLTLHHQVKRKLCSLVLHLILFWRLTLLFSTACSTNFTPFGRTGEYLWLDRTSPEASSSSSDLMLRKIPARKGTLNFEQSAMVRKHNMLRHLYCQRINRVKNMSLAPSVVILNCKQRF</sequence>
<reference evidence="3 4" key="1">
    <citation type="submission" date="2020-04" db="EMBL/GenBank/DDBJ databases">
        <title>Plant Genome Project.</title>
        <authorList>
            <person name="Zhang R.-G."/>
        </authorList>
    </citation>
    <scope>NUCLEOTIDE SEQUENCE [LARGE SCALE GENOMIC DNA]</scope>
    <source>
        <strain evidence="3">YNK0</strain>
        <tissue evidence="3">Leaf</tissue>
    </source>
</reference>